<dbReference type="InterPro" id="IPR003439">
    <property type="entry name" value="ABC_transporter-like_ATP-bd"/>
</dbReference>
<organism evidence="11 12">
    <name type="scientific">Candidatus Magnetaquiglobus chichijimensis</name>
    <dbReference type="NCBI Taxonomy" id="3141448"/>
    <lineage>
        <taxon>Bacteria</taxon>
        <taxon>Pseudomonadati</taxon>
        <taxon>Pseudomonadota</taxon>
        <taxon>Magnetococcia</taxon>
        <taxon>Magnetococcales</taxon>
        <taxon>Candidatus Magnetaquicoccaceae</taxon>
        <taxon>Candidatus Magnetaquiglobus</taxon>
    </lineage>
</organism>
<evidence type="ECO:0000256" key="6">
    <source>
        <dbReference type="ARBA" id="ARBA00023136"/>
    </source>
</evidence>
<dbReference type="PROSITE" id="PS50893">
    <property type="entry name" value="ABC_TRANSPORTER_2"/>
    <property type="match status" value="2"/>
</dbReference>
<feature type="region of interest" description="Disordered" evidence="7">
    <location>
        <begin position="583"/>
        <end position="611"/>
    </location>
</feature>
<feature type="transmembrane region" description="Helical" evidence="8">
    <location>
        <begin position="51"/>
        <end position="72"/>
    </location>
</feature>
<dbReference type="Pfam" id="PF00005">
    <property type="entry name" value="ABC_tran"/>
    <property type="match status" value="2"/>
</dbReference>
<feature type="transmembrane region" description="Helical" evidence="8">
    <location>
        <begin position="904"/>
        <end position="925"/>
    </location>
</feature>
<dbReference type="InterPro" id="IPR036640">
    <property type="entry name" value="ABC1_TM_sf"/>
</dbReference>
<evidence type="ECO:0000256" key="3">
    <source>
        <dbReference type="ARBA" id="ARBA00022741"/>
    </source>
</evidence>
<dbReference type="SUPFAM" id="SSF52540">
    <property type="entry name" value="P-loop containing nucleoside triphosphate hydrolases"/>
    <property type="match status" value="2"/>
</dbReference>
<dbReference type="RefSeq" id="WP_420904409.1">
    <property type="nucleotide sequence ID" value="NZ_BAAFGK010000004.1"/>
</dbReference>
<evidence type="ECO:0000313" key="11">
    <source>
        <dbReference type="EMBL" id="GAB0056688.1"/>
    </source>
</evidence>
<feature type="domain" description="ABC transporter" evidence="9">
    <location>
        <begin position="1081"/>
        <end position="1313"/>
    </location>
</feature>
<evidence type="ECO:0000256" key="2">
    <source>
        <dbReference type="ARBA" id="ARBA00022692"/>
    </source>
</evidence>
<comment type="caution">
    <text evidence="11">The sequence shown here is derived from an EMBL/GenBank/DDBJ whole genome shotgun (WGS) entry which is preliminary data.</text>
</comment>
<dbReference type="Pfam" id="PF00664">
    <property type="entry name" value="ABC_membrane"/>
    <property type="match status" value="2"/>
</dbReference>
<dbReference type="InterPro" id="IPR011527">
    <property type="entry name" value="ABC1_TM_dom"/>
</dbReference>
<evidence type="ECO:0000256" key="1">
    <source>
        <dbReference type="ARBA" id="ARBA00004651"/>
    </source>
</evidence>
<feature type="transmembrane region" description="Helical" evidence="8">
    <location>
        <begin position="18"/>
        <end position="39"/>
    </location>
</feature>
<evidence type="ECO:0000256" key="7">
    <source>
        <dbReference type="SAM" id="MobiDB-lite"/>
    </source>
</evidence>
<dbReference type="InterPro" id="IPR039421">
    <property type="entry name" value="Type_1_exporter"/>
</dbReference>
<feature type="transmembrane region" description="Helical" evidence="8">
    <location>
        <begin position="763"/>
        <end position="787"/>
    </location>
</feature>
<keyword evidence="6 8" id="KW-0472">Membrane</keyword>
<feature type="domain" description="ABC transmembrane type-1" evidence="10">
    <location>
        <begin position="19"/>
        <end position="300"/>
    </location>
</feature>
<dbReference type="SUPFAM" id="SSF90123">
    <property type="entry name" value="ABC transporter transmembrane region"/>
    <property type="match status" value="2"/>
</dbReference>
<dbReference type="PANTHER" id="PTHR43394:SF1">
    <property type="entry name" value="ATP-BINDING CASSETTE SUB-FAMILY B MEMBER 10, MITOCHONDRIAL"/>
    <property type="match status" value="1"/>
</dbReference>
<feature type="domain" description="ABC transporter" evidence="9">
    <location>
        <begin position="333"/>
        <end position="566"/>
    </location>
</feature>
<evidence type="ECO:0000259" key="10">
    <source>
        <dbReference type="PROSITE" id="PS50929"/>
    </source>
</evidence>
<dbReference type="Gene3D" id="1.20.1560.10">
    <property type="entry name" value="ABC transporter type 1, transmembrane domain"/>
    <property type="match status" value="2"/>
</dbReference>
<gene>
    <name evidence="11" type="ORF">SIID45300_00996</name>
</gene>
<keyword evidence="5 8" id="KW-1133">Transmembrane helix</keyword>
<evidence type="ECO:0000313" key="12">
    <source>
        <dbReference type="Proteomes" id="UP001628193"/>
    </source>
</evidence>
<dbReference type="EMBL" id="BAAFGK010000004">
    <property type="protein sequence ID" value="GAB0056688.1"/>
    <property type="molecule type" value="Genomic_DNA"/>
</dbReference>
<reference evidence="11 12" key="2">
    <citation type="submission" date="2024-09" db="EMBL/GenBank/DDBJ databases">
        <title>Draft genome sequence of Candidatus Magnetaquicoccaceae bacterium FCR-1.</title>
        <authorList>
            <person name="Shimoshige H."/>
            <person name="Shimamura S."/>
            <person name="Taoka A."/>
            <person name="Kobayashi H."/>
            <person name="Maekawa T."/>
        </authorList>
    </citation>
    <scope>NUCLEOTIDE SEQUENCE [LARGE SCALE GENOMIC DNA]</scope>
    <source>
        <strain evidence="11 12">FCR-1</strain>
    </source>
</reference>
<keyword evidence="2 8" id="KW-0812">Transmembrane</keyword>
<dbReference type="GO" id="GO:0005524">
    <property type="term" value="F:ATP binding"/>
    <property type="evidence" value="ECO:0007669"/>
    <property type="project" value="UniProtKB-KW"/>
</dbReference>
<keyword evidence="3" id="KW-0547">Nucleotide-binding</keyword>
<feature type="domain" description="ABC transmembrane type-1" evidence="10">
    <location>
        <begin position="767"/>
        <end position="1003"/>
    </location>
</feature>
<feature type="transmembrane region" description="Helical" evidence="8">
    <location>
        <begin position="142"/>
        <end position="171"/>
    </location>
</feature>
<dbReference type="Gene3D" id="3.40.50.300">
    <property type="entry name" value="P-loop containing nucleotide triphosphate hydrolases"/>
    <property type="match status" value="2"/>
</dbReference>
<feature type="transmembrane region" description="Helical" evidence="8">
    <location>
        <begin position="793"/>
        <end position="814"/>
    </location>
</feature>
<keyword evidence="4 11" id="KW-0067">ATP-binding</keyword>
<sequence length="1313" mass="144070">MPKDIHGLPEGAGQPGTIVVLGITSLLINLLGLMVPLLLMQVFNRIIPNQALNTLSMLVITVLIALMVDGAIQTLRSHVVGWIGARFVHKGSCRLLRRLLFAEPREFERVDGAKYLEQMNAIHTIGDLYSGQAMIALFDLPFLLLFLFMIFKLGGILLLIPLLSVGAISIFSSVMGEKLHKTLDTDMRVNQRRFSFITETLSRIHAVKSMAMEAQMLRRYEMLQLGGLRHTYDIIFRGGIIPVFSSFASQASTALIVGLGALQVIHGDMTTGGLAACTMLAGRIMQPLQTLVRGWTKLQSTRLAKAQIDELFGLPQRPPPVESDTLEGIEGGIELHHVTCRFDQDAPLFNDLTLTIEPNRCIGLIGKSGDGKTTLLKLIAGAVLPTEGEVRIDGVNRTRLPAHLHAGIGYVPQVGVLFNATLLENLTMFNESRNHTALRIATELGLDAIVARMPQGYQTPIGEGVSDILPAGVIQRIAIIRVLAMEPKILLFDEANTAIDSAGDILLRNHLETLKGRCTLLLVSERPSLLRITDRCYQFKDGTLAPLTNFMDALNPPAPPASDPAVPAPTLPHAALLAASLDPSARENPNGPAPTIPTDGETSDEIASPPRHREDWRLLLDQMPGKNRFTHCLGGLLESLRWRGTGRQLAEAIPHLMGELDLTGLCNVMANLNFTHKMERGEIGSVDARLTPFLFVFDDGRVEVIQEKRSATTMVVASPEAESTNAVVELEGHGTAFFFSPPQEEPATRMGWVRTQLLRFRQLIWNLMAITIIGNIMTTAMPIYVMVVYDRVIPTGSISTGMVMLIGTLFALLVDASLRIHRVHLLAYIGTKLERSLSGIILNQILGLPAALTEQISAGNQVSRLRSLEVVREIMTGPLAMLFYDIPTTLLFLITLSFISPNVIAMMMLLIAAMVLVAVALLPVIQIRSNLASQYNSRLQAFLTEALSRIQTIQSTHSEEIWFERFRDLSGKATLANFKLAMLSNHMTTLARLLTMAAGVGVMNDTARSVVASDINHTGVVIASMLMTWRILSPLQTLFLGITKIVGIVNSVTQLDRLMELKPERGFGSLSKARKEFQGEIAFARVSFRYSSDAEPALVGVSFRVSAGSVVAVIGANGSGKSTLIKMILGLYDPQAGSVLIDNNDIRQINALQLRHAIGYLPQQCDIFFGSVAQNLRLVRPDASDEELREACARAGLLEEIMQMPKGFESRLQDSRSDQLSAGFKQRLSLARALLKKSRIMLFDEPANNMDAKSEALFRQAVQEMRGTTTIFIVTHRPSHLKLADQVLFLDRGYLRAAGPPAEIEKLLPRSFV</sequence>
<evidence type="ECO:0000259" key="9">
    <source>
        <dbReference type="PROSITE" id="PS50893"/>
    </source>
</evidence>
<dbReference type="InterPro" id="IPR027417">
    <property type="entry name" value="P-loop_NTPase"/>
</dbReference>
<evidence type="ECO:0000256" key="5">
    <source>
        <dbReference type="ARBA" id="ARBA00022989"/>
    </source>
</evidence>
<dbReference type="PROSITE" id="PS50929">
    <property type="entry name" value="ABC_TM1F"/>
    <property type="match status" value="2"/>
</dbReference>
<protein>
    <submittedName>
        <fullName evidence="11">ATP-binding cassette, subfamily C, type I secretion system permease/ATPase</fullName>
    </submittedName>
</protein>
<keyword evidence="12" id="KW-1185">Reference proteome</keyword>
<dbReference type="Proteomes" id="UP001628193">
    <property type="component" value="Unassembled WGS sequence"/>
</dbReference>
<accession>A0ABQ0C726</accession>
<dbReference type="PANTHER" id="PTHR43394">
    <property type="entry name" value="ATP-DEPENDENT PERMEASE MDL1, MITOCHONDRIAL"/>
    <property type="match status" value="1"/>
</dbReference>
<reference evidence="11 12" key="1">
    <citation type="submission" date="2024-05" db="EMBL/GenBank/DDBJ databases">
        <authorList>
            <consortium name="Candidatus Magnetaquicoccaceae bacterium FCR-1 genome sequencing consortium"/>
            <person name="Shimoshige H."/>
            <person name="Shimamura S."/>
            <person name="Taoka A."/>
            <person name="Kobayashi H."/>
            <person name="Maekawa T."/>
        </authorList>
    </citation>
    <scope>NUCLEOTIDE SEQUENCE [LARGE SCALE GENOMIC DNA]</scope>
    <source>
        <strain evidence="11 12">FCR-1</strain>
    </source>
</reference>
<proteinExistence type="predicted"/>
<comment type="subcellular location">
    <subcellularLocation>
        <location evidence="1">Cell membrane</location>
        <topology evidence="1">Multi-pass membrane protein</topology>
    </subcellularLocation>
</comment>
<evidence type="ECO:0000256" key="4">
    <source>
        <dbReference type="ARBA" id="ARBA00022840"/>
    </source>
</evidence>
<dbReference type="InterPro" id="IPR003593">
    <property type="entry name" value="AAA+_ATPase"/>
</dbReference>
<feature type="transmembrane region" description="Helical" evidence="8">
    <location>
        <begin position="874"/>
        <end position="898"/>
    </location>
</feature>
<evidence type="ECO:0000256" key="8">
    <source>
        <dbReference type="SAM" id="Phobius"/>
    </source>
</evidence>
<dbReference type="SMART" id="SM00382">
    <property type="entry name" value="AAA"/>
    <property type="match status" value="2"/>
</dbReference>
<name>A0ABQ0C726_9PROT</name>